<evidence type="ECO:0000313" key="2">
    <source>
        <dbReference type="Proteomes" id="UP000887572"/>
    </source>
</evidence>
<name>A0A914H629_GLORO</name>
<sequence>METAICIISIFGGVGDEPYFQSIAIVCLLCQGSISAPQFPCCPGSQKVVSLMNSHIGTFSASMSQTELCSSAEKLEGNLRIELGQTSAGCLNGGDKALMRSIDVKLPTSADECAHTADHAGNNNNNNSAWSTLVEQFNHQIDVIDKNCDELKMSIGKVNFSLGRESDAHQEVPGPDTVLANPGKFGSHNKL</sequence>
<keyword evidence="2" id="KW-1185">Reference proteome</keyword>
<dbReference type="WBParaSite" id="Gr19_v10_g14161.t2">
    <property type="protein sequence ID" value="Gr19_v10_g14161.t2"/>
    <property type="gene ID" value="Gr19_v10_g14161"/>
</dbReference>
<feature type="region of interest" description="Disordered" evidence="1">
    <location>
        <begin position="166"/>
        <end position="191"/>
    </location>
</feature>
<evidence type="ECO:0000256" key="1">
    <source>
        <dbReference type="SAM" id="MobiDB-lite"/>
    </source>
</evidence>
<organism evidence="2 3">
    <name type="scientific">Globodera rostochiensis</name>
    <name type="common">Golden nematode worm</name>
    <name type="synonym">Heterodera rostochiensis</name>
    <dbReference type="NCBI Taxonomy" id="31243"/>
    <lineage>
        <taxon>Eukaryota</taxon>
        <taxon>Metazoa</taxon>
        <taxon>Ecdysozoa</taxon>
        <taxon>Nematoda</taxon>
        <taxon>Chromadorea</taxon>
        <taxon>Rhabditida</taxon>
        <taxon>Tylenchina</taxon>
        <taxon>Tylenchomorpha</taxon>
        <taxon>Tylenchoidea</taxon>
        <taxon>Heteroderidae</taxon>
        <taxon>Heteroderinae</taxon>
        <taxon>Globodera</taxon>
    </lineage>
</organism>
<proteinExistence type="predicted"/>
<dbReference type="AlphaFoldDB" id="A0A914H629"/>
<protein>
    <submittedName>
        <fullName evidence="3">Uncharacterized protein</fullName>
    </submittedName>
</protein>
<accession>A0A914H629</accession>
<evidence type="ECO:0000313" key="3">
    <source>
        <dbReference type="WBParaSite" id="Gr19_v10_g14161.t2"/>
    </source>
</evidence>
<reference evidence="3" key="1">
    <citation type="submission" date="2022-11" db="UniProtKB">
        <authorList>
            <consortium name="WormBaseParasite"/>
        </authorList>
    </citation>
    <scope>IDENTIFICATION</scope>
</reference>
<dbReference type="Proteomes" id="UP000887572">
    <property type="component" value="Unplaced"/>
</dbReference>